<proteinExistence type="predicted"/>
<dbReference type="EMBL" id="JACXVP010000002">
    <property type="protein sequence ID" value="KAG5624373.1"/>
    <property type="molecule type" value="Genomic_DNA"/>
</dbReference>
<keyword evidence="3" id="KW-1185">Reference proteome</keyword>
<dbReference type="InterPro" id="IPR016162">
    <property type="entry name" value="Ald_DH_N"/>
</dbReference>
<evidence type="ECO:0000313" key="3">
    <source>
        <dbReference type="Proteomes" id="UP000824120"/>
    </source>
</evidence>
<dbReference type="AlphaFoldDB" id="A0A9J6AIB1"/>
<evidence type="ECO:0000313" key="2">
    <source>
        <dbReference type="EMBL" id="KAG5624373.1"/>
    </source>
</evidence>
<dbReference type="GO" id="GO:0016620">
    <property type="term" value="F:oxidoreductase activity, acting on the aldehyde or oxo group of donors, NAD or NADP as acceptor"/>
    <property type="evidence" value="ECO:0007669"/>
    <property type="project" value="InterPro"/>
</dbReference>
<dbReference type="Pfam" id="PF00171">
    <property type="entry name" value="Aldedh"/>
    <property type="match status" value="1"/>
</dbReference>
<dbReference type="SUPFAM" id="SSF53720">
    <property type="entry name" value="ALDH-like"/>
    <property type="match status" value="1"/>
</dbReference>
<dbReference type="Gene3D" id="3.40.309.10">
    <property type="entry name" value="Aldehyde Dehydrogenase, Chain A, domain 2"/>
    <property type="match status" value="1"/>
</dbReference>
<dbReference type="PANTHER" id="PTHR11699">
    <property type="entry name" value="ALDEHYDE DEHYDROGENASE-RELATED"/>
    <property type="match status" value="1"/>
</dbReference>
<dbReference type="Proteomes" id="UP000824120">
    <property type="component" value="Chromosome 2"/>
</dbReference>
<accession>A0A9J6AIB1</accession>
<name>A0A9J6AIB1_SOLCO</name>
<feature type="domain" description="Aldehyde dehydrogenase" evidence="1">
    <location>
        <begin position="53"/>
        <end position="93"/>
    </location>
</feature>
<reference evidence="2 3" key="1">
    <citation type="submission" date="2020-09" db="EMBL/GenBank/DDBJ databases">
        <title>De no assembly of potato wild relative species, Solanum commersonii.</title>
        <authorList>
            <person name="Cho K."/>
        </authorList>
    </citation>
    <scope>NUCLEOTIDE SEQUENCE [LARGE SCALE GENOMIC DNA]</scope>
    <source>
        <strain evidence="2">LZ3.2</strain>
        <tissue evidence="2">Leaf</tissue>
    </source>
</reference>
<dbReference type="InterPro" id="IPR016161">
    <property type="entry name" value="Ald_DH/histidinol_DH"/>
</dbReference>
<dbReference type="Gene3D" id="3.40.605.10">
    <property type="entry name" value="Aldehyde Dehydrogenase, Chain A, domain 1"/>
    <property type="match status" value="1"/>
</dbReference>
<dbReference type="OrthoDB" id="772537at2759"/>
<dbReference type="InterPro" id="IPR016163">
    <property type="entry name" value="Ald_DH_C"/>
</dbReference>
<evidence type="ECO:0000259" key="1">
    <source>
        <dbReference type="Pfam" id="PF00171"/>
    </source>
</evidence>
<protein>
    <recommendedName>
        <fullName evidence="1">Aldehyde dehydrogenase domain-containing protein</fullName>
    </recommendedName>
</protein>
<organism evidence="2 3">
    <name type="scientific">Solanum commersonii</name>
    <name type="common">Commerson's wild potato</name>
    <name type="synonym">Commerson's nightshade</name>
    <dbReference type="NCBI Taxonomy" id="4109"/>
    <lineage>
        <taxon>Eukaryota</taxon>
        <taxon>Viridiplantae</taxon>
        <taxon>Streptophyta</taxon>
        <taxon>Embryophyta</taxon>
        <taxon>Tracheophyta</taxon>
        <taxon>Spermatophyta</taxon>
        <taxon>Magnoliopsida</taxon>
        <taxon>eudicotyledons</taxon>
        <taxon>Gunneridae</taxon>
        <taxon>Pentapetalae</taxon>
        <taxon>asterids</taxon>
        <taxon>lamiids</taxon>
        <taxon>Solanales</taxon>
        <taxon>Solanaceae</taxon>
        <taxon>Solanoideae</taxon>
        <taxon>Solaneae</taxon>
        <taxon>Solanum</taxon>
    </lineage>
</organism>
<dbReference type="InterPro" id="IPR015590">
    <property type="entry name" value="Aldehyde_DH_dom"/>
</dbReference>
<comment type="caution">
    <text evidence="2">The sequence shown here is derived from an EMBL/GenBank/DDBJ whole genome shotgun (WGS) entry which is preliminary data.</text>
</comment>
<gene>
    <name evidence="2" type="ORF">H5410_009591</name>
</gene>
<sequence>MGVEQGPQIDTEQFEKILKYIKSGTERGLLLSLEGKNWVPRDSMSSLLSSQMSRITCFNIFDAAIPFGGYKMSGHVREKGVYSLSNYLQVKAIVTPLKNPTWL</sequence>